<protein>
    <submittedName>
        <fullName evidence="1">Uncharacterized protein</fullName>
    </submittedName>
</protein>
<dbReference type="Proteomes" id="UP000054359">
    <property type="component" value="Unassembled WGS sequence"/>
</dbReference>
<gene>
    <name evidence="1" type="ORF">X975_17967</name>
</gene>
<evidence type="ECO:0000313" key="2">
    <source>
        <dbReference type="Proteomes" id="UP000054359"/>
    </source>
</evidence>
<reference evidence="1 2" key="1">
    <citation type="submission" date="2013-11" db="EMBL/GenBank/DDBJ databases">
        <title>Genome sequencing of Stegodyphus mimosarum.</title>
        <authorList>
            <person name="Bechsgaard J."/>
        </authorList>
    </citation>
    <scope>NUCLEOTIDE SEQUENCE [LARGE SCALE GENOMIC DNA]</scope>
</reference>
<evidence type="ECO:0000313" key="1">
    <source>
        <dbReference type="EMBL" id="KFM58115.1"/>
    </source>
</evidence>
<name>A0A087SZ26_STEMI</name>
<feature type="non-terminal residue" evidence="1">
    <location>
        <position position="79"/>
    </location>
</feature>
<sequence length="79" mass="9349">IQICLISTNYTSIRRWQANVRCRIQNTKDSTGKLSKQIYKSNVLKTWLMWRCSTRNQNSAKIIIFRFIPIGSRLQSNEK</sequence>
<proteinExistence type="predicted"/>
<dbReference type="AlphaFoldDB" id="A0A087SZ26"/>
<accession>A0A087SZ26</accession>
<feature type="non-terminal residue" evidence="1">
    <location>
        <position position="1"/>
    </location>
</feature>
<keyword evidence="2" id="KW-1185">Reference proteome</keyword>
<dbReference type="EMBL" id="KK112618">
    <property type="protein sequence ID" value="KFM58115.1"/>
    <property type="molecule type" value="Genomic_DNA"/>
</dbReference>
<organism evidence="1 2">
    <name type="scientific">Stegodyphus mimosarum</name>
    <name type="common">African social velvet spider</name>
    <dbReference type="NCBI Taxonomy" id="407821"/>
    <lineage>
        <taxon>Eukaryota</taxon>
        <taxon>Metazoa</taxon>
        <taxon>Ecdysozoa</taxon>
        <taxon>Arthropoda</taxon>
        <taxon>Chelicerata</taxon>
        <taxon>Arachnida</taxon>
        <taxon>Araneae</taxon>
        <taxon>Araneomorphae</taxon>
        <taxon>Entelegynae</taxon>
        <taxon>Eresoidea</taxon>
        <taxon>Eresidae</taxon>
        <taxon>Stegodyphus</taxon>
    </lineage>
</organism>